<comment type="caution">
    <text evidence="2">The sequence shown here is derived from an EMBL/GenBank/DDBJ whole genome shotgun (WGS) entry which is preliminary data.</text>
</comment>
<reference evidence="2" key="2">
    <citation type="journal article" date="2020" name="Microorganisms">
        <title>Osmotic Adaptation and Compatible Solute Biosynthesis of Phototrophic Bacteria as Revealed from Genome Analyses.</title>
        <authorList>
            <person name="Imhoff J.F."/>
            <person name="Rahn T."/>
            <person name="Kunzel S."/>
            <person name="Keller A."/>
            <person name="Neulinger S.C."/>
        </authorList>
    </citation>
    <scope>NUCLEOTIDE SEQUENCE</scope>
    <source>
        <strain evidence="2">DSM 11080</strain>
    </source>
</reference>
<reference evidence="2" key="1">
    <citation type="submission" date="2017-08" db="EMBL/GenBank/DDBJ databases">
        <authorList>
            <person name="Imhoff J.F."/>
            <person name="Rahn T."/>
            <person name="Kuenzel S."/>
            <person name="Neulinger S.C."/>
        </authorList>
    </citation>
    <scope>NUCLEOTIDE SEQUENCE</scope>
    <source>
        <strain evidence="2">DSM 11080</strain>
    </source>
</reference>
<name>A0AAJ0U5W0_9GAMM</name>
<dbReference type="InterPro" id="IPR041049">
    <property type="entry name" value="DUF5615"/>
</dbReference>
<evidence type="ECO:0000259" key="1">
    <source>
        <dbReference type="Pfam" id="PF18480"/>
    </source>
</evidence>
<evidence type="ECO:0000313" key="2">
    <source>
        <dbReference type="EMBL" id="MBK1705841.1"/>
    </source>
</evidence>
<accession>A0AAJ0U5W0</accession>
<dbReference type="Proteomes" id="UP001296776">
    <property type="component" value="Unassembled WGS sequence"/>
</dbReference>
<dbReference type="EMBL" id="NRSJ01000029">
    <property type="protein sequence ID" value="MBK1705841.1"/>
    <property type="molecule type" value="Genomic_DNA"/>
</dbReference>
<sequence>MTRLLLDQGLPRSSVQRLADQGIDVCHVADIGYSRSTDEEIMTLALEQERTVVTLDSDFHRLLAISGASKPSVIRIRREGLRGPEAAMLIAQLLEQLREQIKAGAMVTVTERAVRLHRLPLRKVASKPSRGERH</sequence>
<dbReference type="Pfam" id="PF18480">
    <property type="entry name" value="DUF5615"/>
    <property type="match status" value="1"/>
</dbReference>
<organism evidence="2 3">
    <name type="scientific">Halochromatium glycolicum</name>
    <dbReference type="NCBI Taxonomy" id="85075"/>
    <lineage>
        <taxon>Bacteria</taxon>
        <taxon>Pseudomonadati</taxon>
        <taxon>Pseudomonadota</taxon>
        <taxon>Gammaproteobacteria</taxon>
        <taxon>Chromatiales</taxon>
        <taxon>Chromatiaceae</taxon>
        <taxon>Halochromatium</taxon>
    </lineage>
</organism>
<evidence type="ECO:0000313" key="3">
    <source>
        <dbReference type="Proteomes" id="UP001296776"/>
    </source>
</evidence>
<feature type="domain" description="DUF5615" evidence="1">
    <location>
        <begin position="3"/>
        <end position="111"/>
    </location>
</feature>
<keyword evidence="3" id="KW-1185">Reference proteome</keyword>
<proteinExistence type="predicted"/>
<protein>
    <recommendedName>
        <fullName evidence="1">DUF5615 domain-containing protein</fullName>
    </recommendedName>
</protein>
<gene>
    <name evidence="2" type="ORF">CKO40_15075</name>
</gene>
<dbReference type="RefSeq" id="WP_338074188.1">
    <property type="nucleotide sequence ID" value="NZ_NRSJ01000029.1"/>
</dbReference>
<dbReference type="AlphaFoldDB" id="A0AAJ0U5W0"/>